<evidence type="ECO:0000259" key="1">
    <source>
        <dbReference type="SMART" id="SM00836"/>
    </source>
</evidence>
<dbReference type="SMR" id="A0A7M7G7A9"/>
<dbReference type="EnsemblMetazoa" id="XM_001605280">
    <property type="protein sequence ID" value="XP_001605330"/>
    <property type="gene ID" value="LOC100121719"/>
</dbReference>
<dbReference type="FunCoup" id="A0A7M7G7A9">
    <property type="interactions" value="18"/>
</dbReference>
<keyword evidence="3" id="KW-1185">Reference proteome</keyword>
<dbReference type="Proteomes" id="UP000002358">
    <property type="component" value="Chromosome 5"/>
</dbReference>
<dbReference type="PANTHER" id="PTHR16043">
    <property type="entry name" value="DALRD3 PROTEIN"/>
    <property type="match status" value="1"/>
</dbReference>
<gene>
    <name evidence="2" type="primary">100121719</name>
</gene>
<accession>A0A7M7G7A9</accession>
<dbReference type="GO" id="GO:0000049">
    <property type="term" value="F:tRNA binding"/>
    <property type="evidence" value="ECO:0007669"/>
    <property type="project" value="TreeGrafter"/>
</dbReference>
<dbReference type="KEGG" id="nvi:100121719"/>
<dbReference type="GO" id="GO:0106217">
    <property type="term" value="P:tRNA C3-cytosine methylation"/>
    <property type="evidence" value="ECO:0007669"/>
    <property type="project" value="TreeGrafter"/>
</dbReference>
<dbReference type="SUPFAM" id="SSF47323">
    <property type="entry name" value="Anticodon-binding domain of a subclass of class I aminoacyl-tRNA synthetases"/>
    <property type="match status" value="1"/>
</dbReference>
<evidence type="ECO:0000313" key="3">
    <source>
        <dbReference type="Proteomes" id="UP000002358"/>
    </source>
</evidence>
<dbReference type="InParanoid" id="A0A7M7G7A9"/>
<dbReference type="Gene3D" id="1.10.730.10">
    <property type="entry name" value="Isoleucyl-tRNA Synthetase, Domain 1"/>
    <property type="match status" value="1"/>
</dbReference>
<feature type="domain" description="DALR anticodon binding" evidence="1">
    <location>
        <begin position="310"/>
        <end position="448"/>
    </location>
</feature>
<dbReference type="GO" id="GO:0006420">
    <property type="term" value="P:arginyl-tRNA aminoacylation"/>
    <property type="evidence" value="ECO:0007669"/>
    <property type="project" value="InterPro"/>
</dbReference>
<dbReference type="Pfam" id="PF05746">
    <property type="entry name" value="DALR_1"/>
    <property type="match status" value="1"/>
</dbReference>
<dbReference type="InterPro" id="IPR009080">
    <property type="entry name" value="tRNAsynth_Ia_anticodon-bd"/>
</dbReference>
<protein>
    <recommendedName>
        <fullName evidence="1">DALR anticodon binding domain-containing protein</fullName>
    </recommendedName>
</protein>
<dbReference type="AlphaFoldDB" id="A0A7M7G7A9"/>
<name>A0A7M7G7A9_NASVI</name>
<proteinExistence type="predicted"/>
<sequence length="448" mass="52209">MIFTPNQVAEIIVETITGRVHKCPKTVHISKNPHYDLCHYDLAFPMEIQHWRGYVELNTPFLQSLTNILDYSMHNLLGWTEFHSDKTISLDLLRTQMISKCIKRKHEDMAKFLYMLDFSIHQNLVHIKYLRGVHAVYAIKAVYTQGKNFGINEDCGIKVKLGVEYAEESELTNLRLDLLKKVSTNLLKAQGFNVQDEVCDHNYVFTIKSVGKTVDKNERYVCGAVVNSSRRKEKCLTVESYMQNKISKVKELCDQRHPDDLVARSNSEEDIKKIADASVSHELLSTKHISTVMLKNFDNIDKSVKEGSYILYNNVRMNAVLDKYAQLLLKGEIPQIPEVENLFTFLTLDIEEWNLFYNYIIKYPDVLKATVTFHPKLNVNVHLLWSFVSNLCHEFSRYYEKNRFLMPNPTFDSRISELCSERLHLLRSLRIILRNSLALLEVKEVQYM</sequence>
<dbReference type="InterPro" id="IPR008909">
    <property type="entry name" value="DALR_anticod-bd"/>
</dbReference>
<reference evidence="2" key="1">
    <citation type="submission" date="2021-01" db="UniProtKB">
        <authorList>
            <consortium name="EnsemblMetazoa"/>
        </authorList>
    </citation>
    <scope>IDENTIFICATION</scope>
</reference>
<organism evidence="2 3">
    <name type="scientific">Nasonia vitripennis</name>
    <name type="common">Parasitic wasp</name>
    <dbReference type="NCBI Taxonomy" id="7425"/>
    <lineage>
        <taxon>Eukaryota</taxon>
        <taxon>Metazoa</taxon>
        <taxon>Ecdysozoa</taxon>
        <taxon>Arthropoda</taxon>
        <taxon>Hexapoda</taxon>
        <taxon>Insecta</taxon>
        <taxon>Pterygota</taxon>
        <taxon>Neoptera</taxon>
        <taxon>Endopterygota</taxon>
        <taxon>Hymenoptera</taxon>
        <taxon>Apocrita</taxon>
        <taxon>Proctotrupomorpha</taxon>
        <taxon>Chalcidoidea</taxon>
        <taxon>Pteromalidae</taxon>
        <taxon>Pteromalinae</taxon>
        <taxon>Nasonia</taxon>
    </lineage>
</organism>
<dbReference type="OrthoDB" id="9990834at2759"/>
<dbReference type="PANTHER" id="PTHR16043:SF1">
    <property type="entry name" value="DALR ANTICODON-BINDING DOMAIN-CONTAINING PROTEIN 3"/>
    <property type="match status" value="1"/>
</dbReference>
<evidence type="ECO:0000313" key="2">
    <source>
        <dbReference type="EnsemblMetazoa" id="XP_001605330"/>
    </source>
</evidence>
<dbReference type="GO" id="GO:0004814">
    <property type="term" value="F:arginine-tRNA ligase activity"/>
    <property type="evidence" value="ECO:0007669"/>
    <property type="project" value="InterPro"/>
</dbReference>
<dbReference type="GO" id="GO:0005524">
    <property type="term" value="F:ATP binding"/>
    <property type="evidence" value="ECO:0007669"/>
    <property type="project" value="InterPro"/>
</dbReference>
<dbReference type="SMART" id="SM00836">
    <property type="entry name" value="DALR_1"/>
    <property type="match status" value="1"/>
</dbReference>
<dbReference type="OMA" id="DMLLIAM"/>
<dbReference type="InterPro" id="IPR037380">
    <property type="entry name" value="DALRD3"/>
</dbReference>